<dbReference type="Proteomes" id="UP000000268">
    <property type="component" value="Chromosome"/>
</dbReference>
<gene>
    <name evidence="1" type="ordered locus">AM1_1039</name>
</gene>
<dbReference type="EMBL" id="CP000828">
    <property type="protein sequence ID" value="ABW26079.1"/>
    <property type="molecule type" value="Genomic_DNA"/>
</dbReference>
<organism evidence="1 2">
    <name type="scientific">Acaryochloris marina (strain MBIC 11017)</name>
    <dbReference type="NCBI Taxonomy" id="329726"/>
    <lineage>
        <taxon>Bacteria</taxon>
        <taxon>Bacillati</taxon>
        <taxon>Cyanobacteriota</taxon>
        <taxon>Cyanophyceae</taxon>
        <taxon>Acaryochloridales</taxon>
        <taxon>Acaryochloridaceae</taxon>
        <taxon>Acaryochloris</taxon>
    </lineage>
</organism>
<accession>B0C1R3</accession>
<evidence type="ECO:0000313" key="2">
    <source>
        <dbReference type="Proteomes" id="UP000000268"/>
    </source>
</evidence>
<reference evidence="1 2" key="1">
    <citation type="journal article" date="2008" name="Proc. Natl. Acad. Sci. U.S.A.">
        <title>Niche adaptation and genome expansion in the chlorophyll d-producing cyanobacterium Acaryochloris marina.</title>
        <authorList>
            <person name="Swingley W.D."/>
            <person name="Chen M."/>
            <person name="Cheung P.C."/>
            <person name="Conrad A.L."/>
            <person name="Dejesa L.C."/>
            <person name="Hao J."/>
            <person name="Honchak B.M."/>
            <person name="Karbach L.E."/>
            <person name="Kurdoglu A."/>
            <person name="Lahiri S."/>
            <person name="Mastrian S.D."/>
            <person name="Miyashita H."/>
            <person name="Page L."/>
            <person name="Ramakrishna P."/>
            <person name="Satoh S."/>
            <person name="Sattley W.M."/>
            <person name="Shimada Y."/>
            <person name="Taylor H.L."/>
            <person name="Tomo T."/>
            <person name="Tsuchiya T."/>
            <person name="Wang Z.T."/>
            <person name="Raymond J."/>
            <person name="Mimuro M."/>
            <person name="Blankenship R.E."/>
            <person name="Touchman J.W."/>
        </authorList>
    </citation>
    <scope>NUCLEOTIDE SEQUENCE [LARGE SCALE GENOMIC DNA]</scope>
    <source>
        <strain evidence="2">MBIC 11017</strain>
    </source>
</reference>
<evidence type="ECO:0000313" key="1">
    <source>
        <dbReference type="EMBL" id="ABW26079.1"/>
    </source>
</evidence>
<keyword evidence="2" id="KW-1185">Reference proteome</keyword>
<dbReference type="STRING" id="329726.AM1_1039"/>
<name>B0C1R3_ACAM1</name>
<dbReference type="AlphaFoldDB" id="B0C1R3"/>
<proteinExistence type="predicted"/>
<dbReference type="HOGENOM" id="CLU_3194721_0_0_3"/>
<dbReference type="KEGG" id="amr:AM1_1039"/>
<sequence length="45" mass="5282">MIVNRAKCWLYAGLSEGREVLIPLESDDFSQRLRLDWISSKWIVS</sequence>
<protein>
    <submittedName>
        <fullName evidence="1">Uncharacterized protein</fullName>
    </submittedName>
</protein>